<sequence>MTSLSVTSSSPQTGQTIKTINPTFNQSVHEVKHLKPCTEYVLNLTFTDSTGQEKPCGAESTNTTLGMSKDDVQNGTCMSGYVCYRSEWDSSSLSTSYNIPAEQCKSDNKTFCIKPRYNDICTDLTTTFTSEHCRTSFNLTRSITVDFLNSSEINQTASTKFPAQIEPKLPPSCINLTVGYTCHEVGKSNTKNLSDLNPFTNYSCTGQVQNGNVTLKNTAAVNFTLNAKKISSTNTSIQLSWNTSSENCGDVLKNLSYVCSCSPKERSKTCNVTGLEPFTKYHCEVQTKYDGTLRPTTINTITPKTDVGKEVTSLHVKRTDNNQISVTCRHGVYSNGPEKTLKYTATLSNDGAETKTLNSNECKFEFKDLSYSRTTHIFIHVYNEKAVIGFLVFLIIITSVALLLVVYKIWILRRRNSQDLVENMMLISTANDEENLLTVEPIAAEVLLEAYKRKLADEGRLFLAEFQSIPRIFSRYTVKEAKKSCNGPKNRYVDILPYDYNRVQLTTGNGDPGCDYINASFIDTMRYFVCAAGPKDETVSDFWRMVWEQQSSIIVMVTRCEEGNRVKCAQYWPSPDRETEIFEEFIVKLNSEDFCPDYTIRHLSLTNKREKNSEREVTHIQFMSWPDHGVPGEPHLLLKLRRRVNAFKNFFSGPIVVHCSAGVGRTGSYIGIDAMMEGLEAEGKVDIYSYVVKLRKQRCLMVQVEAQYILIHQALLEHNQFGETEITVSEIHSILSTLKIKNSEYEPTLMEEEFERLPNFKNWRTFNTGITEENKKKNRSSSVIPYDYNRVLLKLDEGRSHDSDPSEGDEEESSDEENEESTIYVNASHLDGYWGPDALLAAQTPLPDTMADFWLMVYHKKVSTIVMLSDCNEGDTDCVYWDKDKKTFGDIEVELASTDVSPSIISRNMLIRHIKRKESRPVKQFQLLKWTSGEREVPEKAQDLTDVIKEIKKSSGSMKSQKRNPIVVHCNDGSSRSGIFCALWNLMDSAETEKLVDVFQVVKTLRKERQGMLSNLEQYQFLYEALGGVYPVQNGEVKAVQASACDSIQVVNETKADEPAAEEEKVEQPGVTTSDTQQAAAETTPLVVDGEKEEKKEETEKETTPLTDSAVTVEV</sequence>
<feature type="compositionally biased region" description="Basic and acidic residues" evidence="17">
    <location>
        <begin position="1054"/>
        <end position="1067"/>
    </location>
</feature>
<dbReference type="SMART" id="SM00404">
    <property type="entry name" value="PTPc_motif"/>
    <property type="match status" value="2"/>
</dbReference>
<keyword evidence="12" id="KW-0325">Glycoprotein</keyword>
<evidence type="ECO:0000256" key="11">
    <source>
        <dbReference type="ARBA" id="ARBA00023136"/>
    </source>
</evidence>
<dbReference type="InterPro" id="IPR000242">
    <property type="entry name" value="PTP_cat"/>
</dbReference>
<accession>G3NYJ1</accession>
<dbReference type="PROSITE" id="PS00383">
    <property type="entry name" value="TYR_PHOSPHATASE_1"/>
    <property type="match status" value="2"/>
</dbReference>
<dbReference type="InParanoid" id="G3NYJ1"/>
<evidence type="ECO:0000313" key="21">
    <source>
        <dbReference type="Ensembl" id="ENSGACP00000010411.2"/>
    </source>
</evidence>
<keyword evidence="9" id="KW-0904">Protein phosphatase</keyword>
<dbReference type="Ensembl" id="ENSGACT00000010433.2">
    <property type="protein sequence ID" value="ENSGACP00000010411.2"/>
    <property type="gene ID" value="ENSGACG00000007843.2"/>
</dbReference>
<feature type="domain" description="Tyrosine-protein phosphatase" evidence="19">
    <location>
        <begin position="750"/>
        <end position="1029"/>
    </location>
</feature>
<feature type="compositionally biased region" description="Acidic residues" evidence="17">
    <location>
        <begin position="805"/>
        <end position="820"/>
    </location>
</feature>
<evidence type="ECO:0000259" key="20">
    <source>
        <dbReference type="PROSITE" id="PS50056"/>
    </source>
</evidence>
<keyword evidence="8" id="KW-0378">Hydrolase</keyword>
<evidence type="ECO:0000256" key="2">
    <source>
        <dbReference type="ARBA" id="ARBA00013064"/>
    </source>
</evidence>
<evidence type="ECO:0000256" key="9">
    <source>
        <dbReference type="ARBA" id="ARBA00022912"/>
    </source>
</evidence>
<keyword evidence="6" id="KW-0732">Signal</keyword>
<dbReference type="PANTHER" id="PTHR19134">
    <property type="entry name" value="RECEPTOR-TYPE TYROSINE-PROTEIN PHOSPHATASE"/>
    <property type="match status" value="1"/>
</dbReference>
<keyword evidence="4" id="KW-0597">Phosphoprotein</keyword>
<evidence type="ECO:0000256" key="5">
    <source>
        <dbReference type="ARBA" id="ARBA00022692"/>
    </source>
</evidence>
<dbReference type="FunFam" id="3.90.190.10:FF:000042">
    <property type="entry name" value="receptor-type tyrosine-protein phosphatase C isoform X1"/>
    <property type="match status" value="1"/>
</dbReference>
<dbReference type="GO" id="GO:0005886">
    <property type="term" value="C:plasma membrane"/>
    <property type="evidence" value="ECO:0007669"/>
    <property type="project" value="UniProtKB-SubCell"/>
</dbReference>
<keyword evidence="10 18" id="KW-1133">Transmembrane helix</keyword>
<evidence type="ECO:0000256" key="7">
    <source>
        <dbReference type="ARBA" id="ARBA00022737"/>
    </source>
</evidence>
<protein>
    <recommendedName>
        <fullName evidence="15">Receptor-type tyrosine-protein phosphatase C</fullName>
        <ecNumber evidence="2">3.1.3.48</ecNumber>
    </recommendedName>
    <alternativeName>
        <fullName evidence="16">Leukocyte common antigen</fullName>
    </alternativeName>
</protein>
<dbReference type="PANTHER" id="PTHR19134:SF539">
    <property type="entry name" value="RECEPTOR-TYPE TYROSINE-PROTEIN PHOSPHATASE C"/>
    <property type="match status" value="1"/>
</dbReference>
<feature type="compositionally biased region" description="Polar residues" evidence="17">
    <location>
        <begin position="1070"/>
        <end position="1081"/>
    </location>
</feature>
<dbReference type="OMA" id="IHGYWGP"/>
<dbReference type="Gene3D" id="3.90.190.10">
    <property type="entry name" value="Protein tyrosine phosphatase superfamily"/>
    <property type="match status" value="2"/>
</dbReference>
<dbReference type="Gene3D" id="2.60.40.10">
    <property type="entry name" value="Immunoglobulins"/>
    <property type="match status" value="1"/>
</dbReference>
<reference evidence="21" key="3">
    <citation type="submission" date="2025-09" db="UniProtKB">
        <authorList>
            <consortium name="Ensembl"/>
        </authorList>
    </citation>
    <scope>IDENTIFICATION</scope>
</reference>
<dbReference type="InterPro" id="IPR000387">
    <property type="entry name" value="Tyr_Pase_dom"/>
</dbReference>
<name>G3NYJ1_GASAC</name>
<dbReference type="GeneTree" id="ENSGT00940000167793"/>
<keyword evidence="5 18" id="KW-0812">Transmembrane</keyword>
<evidence type="ECO:0000256" key="4">
    <source>
        <dbReference type="ARBA" id="ARBA00022553"/>
    </source>
</evidence>
<dbReference type="SMART" id="SM00060">
    <property type="entry name" value="FN3"/>
    <property type="match status" value="2"/>
</dbReference>
<evidence type="ECO:0000256" key="12">
    <source>
        <dbReference type="ARBA" id="ARBA00023180"/>
    </source>
</evidence>
<dbReference type="InterPro" id="IPR029021">
    <property type="entry name" value="Prot-tyrosine_phosphatase-like"/>
</dbReference>
<evidence type="ECO:0000256" key="6">
    <source>
        <dbReference type="ARBA" id="ARBA00022729"/>
    </source>
</evidence>
<dbReference type="SMART" id="SM00194">
    <property type="entry name" value="PTPc"/>
    <property type="match status" value="2"/>
</dbReference>
<evidence type="ECO:0000256" key="13">
    <source>
        <dbReference type="ARBA" id="ARBA00051722"/>
    </source>
</evidence>
<reference evidence="21" key="2">
    <citation type="submission" date="2025-08" db="UniProtKB">
        <authorList>
            <consortium name="Ensembl"/>
        </authorList>
    </citation>
    <scope>IDENTIFICATION</scope>
</reference>
<dbReference type="InterPro" id="IPR003595">
    <property type="entry name" value="Tyr_Pase_cat"/>
</dbReference>
<evidence type="ECO:0000256" key="16">
    <source>
        <dbReference type="ARBA" id="ARBA00078812"/>
    </source>
</evidence>
<evidence type="ECO:0000256" key="3">
    <source>
        <dbReference type="ARBA" id="ARBA00022475"/>
    </source>
</evidence>
<keyword evidence="3" id="KW-1003">Cell membrane</keyword>
<dbReference type="EC" id="3.1.3.48" evidence="2"/>
<feature type="domain" description="Tyrosine specific protein phosphatases" evidence="20">
    <location>
        <begin position="942"/>
        <end position="1020"/>
    </location>
</feature>
<dbReference type="AlphaFoldDB" id="G3NYJ1"/>
<feature type="domain" description="Tyrosine specific protein phosphatases" evidence="20">
    <location>
        <begin position="638"/>
        <end position="709"/>
    </location>
</feature>
<evidence type="ECO:0000256" key="14">
    <source>
        <dbReference type="ARBA" id="ARBA00061377"/>
    </source>
</evidence>
<comment type="similarity">
    <text evidence="14">Belongs to the protein-tyrosine phosphatase family. Receptor class 1/6 subfamily.</text>
</comment>
<reference evidence="21 22" key="1">
    <citation type="journal article" date="2021" name="G3 (Bethesda)">
        <title>Improved contiguity of the threespine stickleback genome using long-read sequencing.</title>
        <authorList>
            <person name="Nath S."/>
            <person name="Shaw D.E."/>
            <person name="White M.A."/>
        </authorList>
    </citation>
    <scope>NUCLEOTIDE SEQUENCE [LARGE SCALE GENOMIC DNA]</scope>
    <source>
        <strain evidence="21 22">Lake Benthic</strain>
    </source>
</reference>
<evidence type="ECO:0000313" key="22">
    <source>
        <dbReference type="Proteomes" id="UP000007635"/>
    </source>
</evidence>
<dbReference type="InterPro" id="IPR013783">
    <property type="entry name" value="Ig-like_fold"/>
</dbReference>
<evidence type="ECO:0000256" key="15">
    <source>
        <dbReference type="ARBA" id="ARBA00073601"/>
    </source>
</evidence>
<feature type="transmembrane region" description="Helical" evidence="18">
    <location>
        <begin position="386"/>
        <end position="407"/>
    </location>
</feature>
<keyword evidence="7" id="KW-0677">Repeat</keyword>
<evidence type="ECO:0000256" key="17">
    <source>
        <dbReference type="SAM" id="MobiDB-lite"/>
    </source>
</evidence>
<comment type="catalytic activity">
    <reaction evidence="13">
        <text>O-phospho-L-tyrosyl-[protein] + H2O = L-tyrosyl-[protein] + phosphate</text>
        <dbReference type="Rhea" id="RHEA:10684"/>
        <dbReference type="Rhea" id="RHEA-COMP:10136"/>
        <dbReference type="Rhea" id="RHEA-COMP:20101"/>
        <dbReference type="ChEBI" id="CHEBI:15377"/>
        <dbReference type="ChEBI" id="CHEBI:43474"/>
        <dbReference type="ChEBI" id="CHEBI:46858"/>
        <dbReference type="ChEBI" id="CHEBI:61978"/>
        <dbReference type="EC" id="3.1.3.48"/>
    </reaction>
</comment>
<evidence type="ECO:0000256" key="1">
    <source>
        <dbReference type="ARBA" id="ARBA00004251"/>
    </source>
</evidence>
<dbReference type="PRINTS" id="PR00700">
    <property type="entry name" value="PRTYPHPHTASE"/>
</dbReference>
<dbReference type="CDD" id="cd00063">
    <property type="entry name" value="FN3"/>
    <property type="match status" value="1"/>
</dbReference>
<dbReference type="Pfam" id="PF00102">
    <property type="entry name" value="Y_phosphatase"/>
    <property type="match status" value="2"/>
</dbReference>
<organism evidence="21 22">
    <name type="scientific">Gasterosteus aculeatus aculeatus</name>
    <name type="common">three-spined stickleback</name>
    <dbReference type="NCBI Taxonomy" id="481459"/>
    <lineage>
        <taxon>Eukaryota</taxon>
        <taxon>Metazoa</taxon>
        <taxon>Chordata</taxon>
        <taxon>Craniata</taxon>
        <taxon>Vertebrata</taxon>
        <taxon>Euteleostomi</taxon>
        <taxon>Actinopterygii</taxon>
        <taxon>Neopterygii</taxon>
        <taxon>Teleostei</taxon>
        <taxon>Neoteleostei</taxon>
        <taxon>Acanthomorphata</taxon>
        <taxon>Eupercaria</taxon>
        <taxon>Perciformes</taxon>
        <taxon>Cottioidei</taxon>
        <taxon>Gasterosteales</taxon>
        <taxon>Gasterosteidae</taxon>
        <taxon>Gasterosteus</taxon>
    </lineage>
</organism>
<feature type="domain" description="Tyrosine-protein phosphatase" evidence="19">
    <location>
        <begin position="462"/>
        <end position="718"/>
    </location>
</feature>
<comment type="subcellular location">
    <subcellularLocation>
        <location evidence="1">Cell membrane</location>
        <topology evidence="1">Single-pass type I membrane protein</topology>
    </subcellularLocation>
</comment>
<evidence type="ECO:0000259" key="19">
    <source>
        <dbReference type="PROSITE" id="PS50055"/>
    </source>
</evidence>
<dbReference type="SUPFAM" id="SSF49265">
    <property type="entry name" value="Fibronectin type III"/>
    <property type="match status" value="1"/>
</dbReference>
<dbReference type="InterPro" id="IPR050348">
    <property type="entry name" value="Protein-Tyr_Phosphatase"/>
</dbReference>
<dbReference type="GO" id="GO:0004725">
    <property type="term" value="F:protein tyrosine phosphatase activity"/>
    <property type="evidence" value="ECO:0007669"/>
    <property type="project" value="UniProtKB-EC"/>
</dbReference>
<feature type="region of interest" description="Disordered" evidence="17">
    <location>
        <begin position="1054"/>
        <end position="1115"/>
    </location>
</feature>
<dbReference type="Bgee" id="ENSGACG00000007843">
    <property type="expression patterns" value="Expressed in spleen and 13 other cell types or tissues"/>
</dbReference>
<dbReference type="PROSITE" id="PS50055">
    <property type="entry name" value="TYR_PHOSPHATASE_PTP"/>
    <property type="match status" value="2"/>
</dbReference>
<feature type="compositionally biased region" description="Polar residues" evidence="17">
    <location>
        <begin position="1105"/>
        <end position="1115"/>
    </location>
</feature>
<dbReference type="InterPro" id="IPR016130">
    <property type="entry name" value="Tyr_Pase_AS"/>
</dbReference>
<dbReference type="InterPro" id="IPR003961">
    <property type="entry name" value="FN3_dom"/>
</dbReference>
<proteinExistence type="inferred from homology"/>
<keyword evidence="22" id="KW-1185">Reference proteome</keyword>
<dbReference type="eggNOG" id="KOG4228">
    <property type="taxonomic scope" value="Eukaryota"/>
</dbReference>
<keyword evidence="11 18" id="KW-0472">Membrane</keyword>
<dbReference type="SUPFAM" id="SSF52799">
    <property type="entry name" value="(Phosphotyrosine protein) phosphatases II"/>
    <property type="match status" value="2"/>
</dbReference>
<dbReference type="FunFam" id="3.90.190.10:FF:000033">
    <property type="entry name" value="receptor-type tyrosine-protein phosphatase C isoform X1"/>
    <property type="match status" value="1"/>
</dbReference>
<evidence type="ECO:0000256" key="18">
    <source>
        <dbReference type="SAM" id="Phobius"/>
    </source>
</evidence>
<evidence type="ECO:0000256" key="10">
    <source>
        <dbReference type="ARBA" id="ARBA00022989"/>
    </source>
</evidence>
<dbReference type="InterPro" id="IPR036116">
    <property type="entry name" value="FN3_sf"/>
</dbReference>
<feature type="compositionally biased region" description="Basic and acidic residues" evidence="17">
    <location>
        <begin position="1089"/>
        <end position="1103"/>
    </location>
</feature>
<feature type="region of interest" description="Disordered" evidence="17">
    <location>
        <begin position="797"/>
        <end position="821"/>
    </location>
</feature>
<dbReference type="STRING" id="69293.ENSGACP00000010411"/>
<evidence type="ECO:0000256" key="8">
    <source>
        <dbReference type="ARBA" id="ARBA00022801"/>
    </source>
</evidence>
<dbReference type="PROSITE" id="PS50056">
    <property type="entry name" value="TYR_PHOSPHATASE_2"/>
    <property type="match status" value="2"/>
</dbReference>
<dbReference type="Proteomes" id="UP000007635">
    <property type="component" value="Chromosome VIII"/>
</dbReference>